<dbReference type="EMBL" id="FZOF01000049">
    <property type="protein sequence ID" value="SNT58433.1"/>
    <property type="molecule type" value="Genomic_DNA"/>
</dbReference>
<evidence type="ECO:0000313" key="2">
    <source>
        <dbReference type="Proteomes" id="UP000198280"/>
    </source>
</evidence>
<gene>
    <name evidence="1" type="ORF">SAMN05216252_14914</name>
</gene>
<protein>
    <submittedName>
        <fullName evidence="1">Uncharacterized protein</fullName>
    </submittedName>
</protein>
<sequence length="130" mass="13604">MTTPDENGFIGVSISGGTQHGPIAGGYHVQQTNQTIRINDEAVQAIRDHVAAIRQALPQHHDPAVQQAVSTALAQVDDAFAAPGPADPQTFLRRLQAAGLFLTRTIETHPAATALLSQLIPLVTAVAGNS</sequence>
<dbReference type="Proteomes" id="UP000198280">
    <property type="component" value="Unassembled WGS sequence"/>
</dbReference>
<organism evidence="1 2">
    <name type="scientific">Actinacidiphila glaucinigra</name>
    <dbReference type="NCBI Taxonomy" id="235986"/>
    <lineage>
        <taxon>Bacteria</taxon>
        <taxon>Bacillati</taxon>
        <taxon>Actinomycetota</taxon>
        <taxon>Actinomycetes</taxon>
        <taxon>Kitasatosporales</taxon>
        <taxon>Streptomycetaceae</taxon>
        <taxon>Actinacidiphila</taxon>
    </lineage>
</organism>
<dbReference type="AlphaFoldDB" id="A0A239NVH0"/>
<keyword evidence="2" id="KW-1185">Reference proteome</keyword>
<name>A0A239NVH0_9ACTN</name>
<dbReference type="RefSeq" id="WP_089229229.1">
    <property type="nucleotide sequence ID" value="NZ_FZOF01000049.1"/>
</dbReference>
<reference evidence="1 2" key="1">
    <citation type="submission" date="2017-06" db="EMBL/GenBank/DDBJ databases">
        <authorList>
            <person name="Kim H.J."/>
            <person name="Triplett B.A."/>
        </authorList>
    </citation>
    <scope>NUCLEOTIDE SEQUENCE [LARGE SCALE GENOMIC DNA]</scope>
    <source>
        <strain evidence="1 2">CGMCC 4.1858</strain>
    </source>
</reference>
<accession>A0A239NVH0</accession>
<evidence type="ECO:0000313" key="1">
    <source>
        <dbReference type="EMBL" id="SNT58433.1"/>
    </source>
</evidence>
<proteinExistence type="predicted"/>